<dbReference type="InterPro" id="IPR015890">
    <property type="entry name" value="Chorismate_C"/>
</dbReference>
<evidence type="ECO:0000313" key="8">
    <source>
        <dbReference type="Proteomes" id="UP000252707"/>
    </source>
</evidence>
<dbReference type="InterPro" id="IPR004561">
    <property type="entry name" value="IsoChor_synthase"/>
</dbReference>
<sequence length="465" mass="49757">MTFPENRYAPLRRRLQALLASAPIEPPDALLSVTVPWPELRDLHPAPAGDGGVYWARPARSQYRLGAGHAARFTAEGSQRLPLLERTLGRWRSHWRHLNPDGLALAPHAFLAFAFAADDPCGGPWSEFPNAMAQVPELLLQRNGDTYGITFTTPWPAASAAAQLADSWCARLDDLLRTLREPAQPAACPTPLARTAWEPGDGEWLARVAAAQADMAAGQLEKVVLSRRVRVQAPHDLQLPRLLAALAYRHPCCTHLAISMATTTLLAATPERLAVLTGSEVESDALAGTIPRAPDERVDSELGERLLADPKSRAEHRLVVEAVAAALGPLCEDVAAPAAPVLAKLRSLQHLWTPVRGHLRNGAGLLDLAGLLHPTPAVGGTPRPAAMAWLRDHGESERGWYTGAAGWMDAAGDGELSVILRCALVQGARAELFAGAGIVADSDSAGELEETELKLQAMLEVLADG</sequence>
<dbReference type="NCBIfam" id="TIGR00543">
    <property type="entry name" value="isochor_syn"/>
    <property type="match status" value="1"/>
</dbReference>
<evidence type="ECO:0000256" key="3">
    <source>
        <dbReference type="ARBA" id="ARBA00012824"/>
    </source>
</evidence>
<evidence type="ECO:0000256" key="4">
    <source>
        <dbReference type="ARBA" id="ARBA00023235"/>
    </source>
</evidence>
<dbReference type="EMBL" id="QPJY01000001">
    <property type="protein sequence ID" value="RCX32965.1"/>
    <property type="molecule type" value="Genomic_DNA"/>
</dbReference>
<comment type="catalytic activity">
    <reaction evidence="1">
        <text>chorismate = isochorismate</text>
        <dbReference type="Rhea" id="RHEA:18985"/>
        <dbReference type="ChEBI" id="CHEBI:29748"/>
        <dbReference type="ChEBI" id="CHEBI:29780"/>
        <dbReference type="EC" id="5.4.4.2"/>
    </reaction>
</comment>
<name>A0A369CIQ7_9GAMM</name>
<dbReference type="AlphaFoldDB" id="A0A369CIQ7"/>
<comment type="similarity">
    <text evidence="2">Belongs to the isochorismate synthase family.</text>
</comment>
<dbReference type="PANTHER" id="PTHR42839:SF2">
    <property type="entry name" value="ISOCHORISMATE SYNTHASE ENTC"/>
    <property type="match status" value="1"/>
</dbReference>
<dbReference type="OrthoDB" id="9806579at2"/>
<keyword evidence="4" id="KW-0413">Isomerase</keyword>
<dbReference type="Proteomes" id="UP000252707">
    <property type="component" value="Unassembled WGS sequence"/>
</dbReference>
<evidence type="ECO:0000256" key="5">
    <source>
        <dbReference type="ARBA" id="ARBA00041564"/>
    </source>
</evidence>
<dbReference type="PRINTS" id="PR00095">
    <property type="entry name" value="ANTSNTHASEI"/>
</dbReference>
<protein>
    <recommendedName>
        <fullName evidence="3">isochorismate synthase</fullName>
        <ecNumber evidence="3">5.4.4.2</ecNumber>
    </recommendedName>
    <alternativeName>
        <fullName evidence="5">Isochorismate mutase</fullName>
    </alternativeName>
</protein>
<proteinExistence type="inferred from homology"/>
<dbReference type="GO" id="GO:0008909">
    <property type="term" value="F:isochorismate synthase activity"/>
    <property type="evidence" value="ECO:0007669"/>
    <property type="project" value="UniProtKB-EC"/>
</dbReference>
<feature type="domain" description="Chorismate-utilising enzyme C-terminal" evidence="6">
    <location>
        <begin position="203"/>
        <end position="454"/>
    </location>
</feature>
<evidence type="ECO:0000259" key="6">
    <source>
        <dbReference type="Pfam" id="PF00425"/>
    </source>
</evidence>
<comment type="caution">
    <text evidence="7">The sequence shown here is derived from an EMBL/GenBank/DDBJ whole genome shotgun (WGS) entry which is preliminary data.</text>
</comment>
<gene>
    <name evidence="7" type="ORF">DFQ59_101263</name>
</gene>
<reference evidence="7 8" key="1">
    <citation type="submission" date="2018-07" db="EMBL/GenBank/DDBJ databases">
        <title>Genomic Encyclopedia of Type Strains, Phase IV (KMG-IV): sequencing the most valuable type-strain genomes for metagenomic binning, comparative biology and taxonomic classification.</title>
        <authorList>
            <person name="Goeker M."/>
        </authorList>
    </citation>
    <scope>NUCLEOTIDE SEQUENCE [LARGE SCALE GENOMIC DNA]</scope>
    <source>
        <strain evidence="7 8">DSM 26407</strain>
    </source>
</reference>
<dbReference type="InterPro" id="IPR005801">
    <property type="entry name" value="ADC_synthase"/>
</dbReference>
<organism evidence="7 8">
    <name type="scientific">Thioalbus denitrificans</name>
    <dbReference type="NCBI Taxonomy" id="547122"/>
    <lineage>
        <taxon>Bacteria</taxon>
        <taxon>Pseudomonadati</taxon>
        <taxon>Pseudomonadota</taxon>
        <taxon>Gammaproteobacteria</taxon>
        <taxon>Chromatiales</taxon>
        <taxon>Ectothiorhodospiraceae</taxon>
        <taxon>Thioalbus</taxon>
    </lineage>
</organism>
<evidence type="ECO:0000313" key="7">
    <source>
        <dbReference type="EMBL" id="RCX32965.1"/>
    </source>
</evidence>
<keyword evidence="8" id="KW-1185">Reference proteome</keyword>
<accession>A0A369CIQ7</accession>
<dbReference type="RefSeq" id="WP_114277858.1">
    <property type="nucleotide sequence ID" value="NZ_QPJY01000001.1"/>
</dbReference>
<evidence type="ECO:0000256" key="2">
    <source>
        <dbReference type="ARBA" id="ARBA00005297"/>
    </source>
</evidence>
<dbReference type="InterPro" id="IPR019999">
    <property type="entry name" value="Anth_synth_I-like"/>
</dbReference>
<dbReference type="PANTHER" id="PTHR42839">
    <property type="entry name" value="ISOCHORISMATE SYNTHASE ENTC"/>
    <property type="match status" value="1"/>
</dbReference>
<dbReference type="Pfam" id="PF00425">
    <property type="entry name" value="Chorismate_bind"/>
    <property type="match status" value="1"/>
</dbReference>
<dbReference type="EC" id="5.4.4.2" evidence="3"/>
<dbReference type="SUPFAM" id="SSF56322">
    <property type="entry name" value="ADC synthase"/>
    <property type="match status" value="1"/>
</dbReference>
<evidence type="ECO:0000256" key="1">
    <source>
        <dbReference type="ARBA" id="ARBA00000799"/>
    </source>
</evidence>
<dbReference type="Gene3D" id="3.60.120.10">
    <property type="entry name" value="Anthranilate synthase"/>
    <property type="match status" value="1"/>
</dbReference>